<protein>
    <submittedName>
        <fullName evidence="1">Uncharacterized protein</fullName>
    </submittedName>
</protein>
<sequence length="120" mass="13642">MKLYCNHEEKAASISDEEMVDGDANIDDEEMVDVIIDDEEMVDTNIDDEDEETVDANIKDEEMTLKTSLCSGDDVMESKHKLQSSFAESKLQEQILQSKFLLRFNLMLGHSCWTVETLSA</sequence>
<evidence type="ECO:0000313" key="1">
    <source>
        <dbReference type="EMBL" id="KAK9096564.1"/>
    </source>
</evidence>
<dbReference type="AlphaFoldDB" id="A0AAP0EWY0"/>
<proteinExistence type="predicted"/>
<organism evidence="1 2">
    <name type="scientific">Stephania japonica</name>
    <dbReference type="NCBI Taxonomy" id="461633"/>
    <lineage>
        <taxon>Eukaryota</taxon>
        <taxon>Viridiplantae</taxon>
        <taxon>Streptophyta</taxon>
        <taxon>Embryophyta</taxon>
        <taxon>Tracheophyta</taxon>
        <taxon>Spermatophyta</taxon>
        <taxon>Magnoliopsida</taxon>
        <taxon>Ranunculales</taxon>
        <taxon>Menispermaceae</taxon>
        <taxon>Menispermoideae</taxon>
        <taxon>Cissampelideae</taxon>
        <taxon>Stephania</taxon>
    </lineage>
</organism>
<comment type="caution">
    <text evidence="1">The sequence shown here is derived from an EMBL/GenBank/DDBJ whole genome shotgun (WGS) entry which is preliminary data.</text>
</comment>
<accession>A0AAP0EWY0</accession>
<gene>
    <name evidence="1" type="ORF">Sjap_022061</name>
</gene>
<reference evidence="1 2" key="1">
    <citation type="submission" date="2024-01" db="EMBL/GenBank/DDBJ databases">
        <title>Genome assemblies of Stephania.</title>
        <authorList>
            <person name="Yang L."/>
        </authorList>
    </citation>
    <scope>NUCLEOTIDE SEQUENCE [LARGE SCALE GENOMIC DNA]</scope>
    <source>
        <strain evidence="1">QJT</strain>
        <tissue evidence="1">Leaf</tissue>
    </source>
</reference>
<dbReference type="Proteomes" id="UP001417504">
    <property type="component" value="Unassembled WGS sequence"/>
</dbReference>
<evidence type="ECO:0000313" key="2">
    <source>
        <dbReference type="Proteomes" id="UP001417504"/>
    </source>
</evidence>
<name>A0AAP0EWY0_9MAGN</name>
<keyword evidence="2" id="KW-1185">Reference proteome</keyword>
<dbReference type="EMBL" id="JBBNAE010000009">
    <property type="protein sequence ID" value="KAK9096564.1"/>
    <property type="molecule type" value="Genomic_DNA"/>
</dbReference>